<dbReference type="Pfam" id="PF00632">
    <property type="entry name" value="HECT"/>
    <property type="match status" value="1"/>
</dbReference>
<evidence type="ECO:0000259" key="6">
    <source>
        <dbReference type="PROSITE" id="PS50237"/>
    </source>
</evidence>
<dbReference type="AlphaFoldDB" id="A9VCU1"/>
<gene>
    <name evidence="7" type="ORF">MONBRDRAFT_30034</name>
</gene>
<keyword evidence="3" id="KW-0808">Transferase</keyword>
<dbReference type="PROSITE" id="PS50237">
    <property type="entry name" value="HECT"/>
    <property type="match status" value="1"/>
</dbReference>
<dbReference type="InterPro" id="IPR035983">
    <property type="entry name" value="Hect_E3_ubiquitin_ligase"/>
</dbReference>
<dbReference type="FunFam" id="3.30.2410.10:FF:000003">
    <property type="entry name" value="probable E3 ubiquitin-protein ligase HERC4 isoform X1"/>
    <property type="match status" value="1"/>
</dbReference>
<dbReference type="GO" id="GO:0061630">
    <property type="term" value="F:ubiquitin protein ligase activity"/>
    <property type="evidence" value="ECO:0007669"/>
    <property type="project" value="UniProtKB-EC"/>
</dbReference>
<accession>A9VCU1</accession>
<dbReference type="eggNOG" id="KOG0942">
    <property type="taxonomic scope" value="Eukaryota"/>
</dbReference>
<feature type="active site" description="Glycyl thioester intermediate" evidence="5">
    <location>
        <position position="241"/>
    </location>
</feature>
<evidence type="ECO:0000313" key="7">
    <source>
        <dbReference type="EMBL" id="EDQ84653.1"/>
    </source>
</evidence>
<dbReference type="Gene3D" id="3.30.2410.10">
    <property type="entry name" value="Hect, E3 ligase catalytic domain"/>
    <property type="match status" value="1"/>
</dbReference>
<dbReference type="Gene3D" id="3.90.1750.10">
    <property type="entry name" value="Hect, E3 ligase catalytic domains"/>
    <property type="match status" value="1"/>
</dbReference>
<proteinExistence type="predicted"/>
<dbReference type="STRING" id="81824.A9VCU1"/>
<sequence length="273" mass="31230">MPLLDPDADRHYKFLGTIVGRALRAEMLVDLTFCNFFLTQILGGRVSLNELRDLDAELYQNLVQVKDYAGDVSELDLTFTVAGSEVTGHRLYNLVPDGANVAVTNENRIRYVYHMADFYLRRRTRQQIVAFQQGLEQAVPAALLRLFAPAELRKLIRGEKQVIDVEEFRRHVVYNGFRADDVPIQLFWSVVHEMDNDAREQLLRFITSCPRPPILGFQAMHPRIAIANSQDPSRLPSAATCMNLLKLPPYTSREILKDRLYKAIYETEGFGLS</sequence>
<evidence type="ECO:0000256" key="5">
    <source>
        <dbReference type="PROSITE-ProRule" id="PRU00104"/>
    </source>
</evidence>
<name>A9VCU1_MONBE</name>
<dbReference type="SUPFAM" id="SSF56204">
    <property type="entry name" value="Hect, E3 ligase catalytic domain"/>
    <property type="match status" value="1"/>
</dbReference>
<dbReference type="EMBL" id="CH991583">
    <property type="protein sequence ID" value="EDQ84653.1"/>
    <property type="molecule type" value="Genomic_DNA"/>
</dbReference>
<evidence type="ECO:0000256" key="2">
    <source>
        <dbReference type="ARBA" id="ARBA00012485"/>
    </source>
</evidence>
<dbReference type="Gene3D" id="3.30.2160.10">
    <property type="entry name" value="Hect, E3 ligase catalytic domain"/>
    <property type="match status" value="1"/>
</dbReference>
<dbReference type="SMART" id="SM00119">
    <property type="entry name" value="HECTc"/>
    <property type="match status" value="1"/>
</dbReference>
<dbReference type="FunFam" id="3.30.2160.10:FF:000002">
    <property type="entry name" value="Putative Ubiquitin-protein ligase E3C"/>
    <property type="match status" value="1"/>
</dbReference>
<dbReference type="InterPro" id="IPR000569">
    <property type="entry name" value="HECT_dom"/>
</dbReference>
<evidence type="ECO:0000313" key="8">
    <source>
        <dbReference type="Proteomes" id="UP000001357"/>
    </source>
</evidence>
<comment type="catalytic activity">
    <reaction evidence="1">
        <text>S-ubiquitinyl-[E2 ubiquitin-conjugating enzyme]-L-cysteine + [acceptor protein]-L-lysine = [E2 ubiquitin-conjugating enzyme]-L-cysteine + N(6)-ubiquitinyl-[acceptor protein]-L-lysine.</text>
        <dbReference type="EC" id="2.3.2.26"/>
    </reaction>
</comment>
<organism evidence="7 8">
    <name type="scientific">Monosiga brevicollis</name>
    <name type="common">Choanoflagellate</name>
    <dbReference type="NCBI Taxonomy" id="81824"/>
    <lineage>
        <taxon>Eukaryota</taxon>
        <taxon>Choanoflagellata</taxon>
        <taxon>Craspedida</taxon>
        <taxon>Salpingoecidae</taxon>
        <taxon>Monosiga</taxon>
    </lineage>
</organism>
<keyword evidence="8" id="KW-1185">Reference proteome</keyword>
<dbReference type="EC" id="2.3.2.26" evidence="2"/>
<dbReference type="KEGG" id="mbr:MONBRDRAFT_30034"/>
<evidence type="ECO:0000256" key="3">
    <source>
        <dbReference type="ARBA" id="ARBA00022679"/>
    </source>
</evidence>
<dbReference type="GeneID" id="5895819"/>
<dbReference type="PANTHER" id="PTHR45700">
    <property type="entry name" value="UBIQUITIN-PROTEIN LIGASE E3C"/>
    <property type="match status" value="1"/>
</dbReference>
<evidence type="ECO:0000256" key="1">
    <source>
        <dbReference type="ARBA" id="ARBA00000885"/>
    </source>
</evidence>
<feature type="domain" description="HECT" evidence="6">
    <location>
        <begin position="1"/>
        <end position="273"/>
    </location>
</feature>
<dbReference type="InParanoid" id="A9VCU1"/>
<dbReference type="RefSeq" id="XP_001750557.1">
    <property type="nucleotide sequence ID" value="XM_001750505.1"/>
</dbReference>
<dbReference type="InterPro" id="IPR044611">
    <property type="entry name" value="E3A/B/C-like"/>
</dbReference>
<dbReference type="GO" id="GO:0000209">
    <property type="term" value="P:protein polyubiquitination"/>
    <property type="evidence" value="ECO:0007669"/>
    <property type="project" value="InterPro"/>
</dbReference>
<evidence type="ECO:0000256" key="4">
    <source>
        <dbReference type="ARBA" id="ARBA00022786"/>
    </source>
</evidence>
<dbReference type="Proteomes" id="UP000001357">
    <property type="component" value="Unassembled WGS sequence"/>
</dbReference>
<protein>
    <recommendedName>
        <fullName evidence="2">HECT-type E3 ubiquitin transferase</fullName>
        <ecNumber evidence="2">2.3.2.26</ecNumber>
    </recommendedName>
</protein>
<dbReference type="PANTHER" id="PTHR45700:SF2">
    <property type="entry name" value="UBIQUITIN-PROTEIN LIGASE E3C"/>
    <property type="match status" value="1"/>
</dbReference>
<reference evidence="7 8" key="1">
    <citation type="journal article" date="2008" name="Nature">
        <title>The genome of the choanoflagellate Monosiga brevicollis and the origin of metazoans.</title>
        <authorList>
            <consortium name="JGI Sequencing"/>
            <person name="King N."/>
            <person name="Westbrook M.J."/>
            <person name="Young S.L."/>
            <person name="Kuo A."/>
            <person name="Abedin M."/>
            <person name="Chapman J."/>
            <person name="Fairclough S."/>
            <person name="Hellsten U."/>
            <person name="Isogai Y."/>
            <person name="Letunic I."/>
            <person name="Marr M."/>
            <person name="Pincus D."/>
            <person name="Putnam N."/>
            <person name="Rokas A."/>
            <person name="Wright K.J."/>
            <person name="Zuzow R."/>
            <person name="Dirks W."/>
            <person name="Good M."/>
            <person name="Goodstein D."/>
            <person name="Lemons D."/>
            <person name="Li W."/>
            <person name="Lyons J.B."/>
            <person name="Morris A."/>
            <person name="Nichols S."/>
            <person name="Richter D.J."/>
            <person name="Salamov A."/>
            <person name="Bork P."/>
            <person name="Lim W.A."/>
            <person name="Manning G."/>
            <person name="Miller W.T."/>
            <person name="McGinnis W."/>
            <person name="Shapiro H."/>
            <person name="Tjian R."/>
            <person name="Grigoriev I.V."/>
            <person name="Rokhsar D."/>
        </authorList>
    </citation>
    <scope>NUCLEOTIDE SEQUENCE [LARGE SCALE GENOMIC DNA]</scope>
    <source>
        <strain evidence="8">MX1 / ATCC 50154</strain>
    </source>
</reference>
<keyword evidence="4 5" id="KW-0833">Ubl conjugation pathway</keyword>